<dbReference type="Gramene" id="rna9169">
    <property type="protein sequence ID" value="RHN73367.1"/>
    <property type="gene ID" value="gene9169"/>
</dbReference>
<feature type="compositionally biased region" description="Polar residues" evidence="1">
    <location>
        <begin position="43"/>
        <end position="78"/>
    </location>
</feature>
<dbReference type="Proteomes" id="UP000265566">
    <property type="component" value="Chromosome 2"/>
</dbReference>
<reference evidence="3" key="1">
    <citation type="journal article" date="2018" name="Nat. Plants">
        <title>Whole-genome landscape of Medicago truncatula symbiotic genes.</title>
        <authorList>
            <person name="Pecrix Y."/>
            <person name="Staton S.E."/>
            <person name="Sallet E."/>
            <person name="Lelandais-Briere C."/>
            <person name="Moreau S."/>
            <person name="Carrere S."/>
            <person name="Blein T."/>
            <person name="Jardinaud M.F."/>
            <person name="Latrasse D."/>
            <person name="Zouine M."/>
            <person name="Zahm M."/>
            <person name="Kreplak J."/>
            <person name="Mayjonade B."/>
            <person name="Satge C."/>
            <person name="Perez M."/>
            <person name="Cauet S."/>
            <person name="Marande W."/>
            <person name="Chantry-Darmon C."/>
            <person name="Lopez-Roques C."/>
            <person name="Bouchez O."/>
            <person name="Berard A."/>
            <person name="Debelle F."/>
            <person name="Munos S."/>
            <person name="Bendahmane A."/>
            <person name="Berges H."/>
            <person name="Niebel A."/>
            <person name="Buitink J."/>
            <person name="Frugier F."/>
            <person name="Benhamed M."/>
            <person name="Crespi M."/>
            <person name="Gouzy J."/>
            <person name="Gamas P."/>
        </authorList>
    </citation>
    <scope>NUCLEOTIDE SEQUENCE [LARGE SCALE GENOMIC DNA]</scope>
    <source>
        <strain evidence="3">cv. Jemalong A17</strain>
    </source>
</reference>
<feature type="compositionally biased region" description="Polar residues" evidence="1">
    <location>
        <begin position="1"/>
        <end position="21"/>
    </location>
</feature>
<protein>
    <submittedName>
        <fullName evidence="2">Uncharacterized protein</fullName>
    </submittedName>
</protein>
<accession>A0A396JDY1</accession>
<name>A0A396JDY1_MEDTR</name>
<evidence type="ECO:0000313" key="3">
    <source>
        <dbReference type="Proteomes" id="UP000265566"/>
    </source>
</evidence>
<comment type="caution">
    <text evidence="2">The sequence shown here is derived from an EMBL/GenBank/DDBJ whole genome shotgun (WGS) entry which is preliminary data.</text>
</comment>
<organism evidence="2 3">
    <name type="scientific">Medicago truncatula</name>
    <name type="common">Barrel medic</name>
    <name type="synonym">Medicago tribuloides</name>
    <dbReference type="NCBI Taxonomy" id="3880"/>
    <lineage>
        <taxon>Eukaryota</taxon>
        <taxon>Viridiplantae</taxon>
        <taxon>Streptophyta</taxon>
        <taxon>Embryophyta</taxon>
        <taxon>Tracheophyta</taxon>
        <taxon>Spermatophyta</taxon>
        <taxon>Magnoliopsida</taxon>
        <taxon>eudicotyledons</taxon>
        <taxon>Gunneridae</taxon>
        <taxon>Pentapetalae</taxon>
        <taxon>rosids</taxon>
        <taxon>fabids</taxon>
        <taxon>Fabales</taxon>
        <taxon>Fabaceae</taxon>
        <taxon>Papilionoideae</taxon>
        <taxon>50 kb inversion clade</taxon>
        <taxon>NPAAA clade</taxon>
        <taxon>Hologalegina</taxon>
        <taxon>IRL clade</taxon>
        <taxon>Trifolieae</taxon>
        <taxon>Medicago</taxon>
    </lineage>
</organism>
<dbReference type="AlphaFoldDB" id="A0A396JDY1"/>
<evidence type="ECO:0000256" key="1">
    <source>
        <dbReference type="SAM" id="MobiDB-lite"/>
    </source>
</evidence>
<feature type="region of interest" description="Disordered" evidence="1">
    <location>
        <begin position="1"/>
        <end position="78"/>
    </location>
</feature>
<sequence length="78" mass="8740">MSSPNIGMSYSKDPPTNTNSNDAKKNEVSSFKKKIKKNEVSDQMKQMSYSNSPHKANSSPQKSQTLSTQDSMSYPNYK</sequence>
<dbReference type="EMBL" id="PSQE01000002">
    <property type="protein sequence ID" value="RHN73367.1"/>
    <property type="molecule type" value="Genomic_DNA"/>
</dbReference>
<gene>
    <name evidence="2" type="ORF">MtrunA17_Chr2g0297671</name>
</gene>
<proteinExistence type="predicted"/>
<evidence type="ECO:0000313" key="2">
    <source>
        <dbReference type="EMBL" id="RHN73367.1"/>
    </source>
</evidence>